<name>A0ABD5WJA9_9EURY</name>
<evidence type="ECO:0000313" key="3">
    <source>
        <dbReference type="Proteomes" id="UP001596407"/>
    </source>
</evidence>
<gene>
    <name evidence="2" type="ORF">ACFQJ6_11425</name>
</gene>
<evidence type="ECO:0008006" key="4">
    <source>
        <dbReference type="Google" id="ProtNLM"/>
    </source>
</evidence>
<dbReference type="RefSeq" id="WP_276281504.1">
    <property type="nucleotide sequence ID" value="NZ_CP119809.1"/>
</dbReference>
<reference evidence="2 3" key="1">
    <citation type="journal article" date="2019" name="Int. J. Syst. Evol. Microbiol.">
        <title>The Global Catalogue of Microorganisms (GCM) 10K type strain sequencing project: providing services to taxonomists for standard genome sequencing and annotation.</title>
        <authorList>
            <consortium name="The Broad Institute Genomics Platform"/>
            <consortium name="The Broad Institute Genome Sequencing Center for Infectious Disease"/>
            <person name="Wu L."/>
            <person name="Ma J."/>
        </authorList>
    </citation>
    <scope>NUCLEOTIDE SEQUENCE [LARGE SCALE GENOMIC DNA]</scope>
    <source>
        <strain evidence="2 3">DT72</strain>
    </source>
</reference>
<dbReference type="Proteomes" id="UP001596407">
    <property type="component" value="Unassembled WGS sequence"/>
</dbReference>
<comment type="caution">
    <text evidence="2">The sequence shown here is derived from an EMBL/GenBank/DDBJ whole genome shotgun (WGS) entry which is preliminary data.</text>
</comment>
<keyword evidence="3" id="KW-1185">Reference proteome</keyword>
<feature type="transmembrane region" description="Helical" evidence="1">
    <location>
        <begin position="77"/>
        <end position="101"/>
    </location>
</feature>
<protein>
    <recommendedName>
        <fullName evidence="4">ABC transporter permease</fullName>
    </recommendedName>
</protein>
<sequence>MAERALSAAGFGLGAVRERLRVLALGSLTGVVAGMGTFMFLQENFLPWGVTETWALGFVVAAGAYTHFLAADLSESIALSLVAVVVGLATNVVAWIGPLWILGYPRFARGLLLPKMVGEALASGLPTYLITFYAAYFGALTLGGYLEA</sequence>
<organism evidence="2 3">
    <name type="scientific">Halorussus caseinilyticus</name>
    <dbReference type="NCBI Taxonomy" id="3034025"/>
    <lineage>
        <taxon>Archaea</taxon>
        <taxon>Methanobacteriati</taxon>
        <taxon>Methanobacteriota</taxon>
        <taxon>Stenosarchaea group</taxon>
        <taxon>Halobacteria</taxon>
        <taxon>Halobacteriales</taxon>
        <taxon>Haladaptataceae</taxon>
        <taxon>Halorussus</taxon>
    </lineage>
</organism>
<dbReference type="GeneID" id="79302711"/>
<proteinExistence type="predicted"/>
<dbReference type="AlphaFoldDB" id="A0ABD5WJA9"/>
<keyword evidence="1" id="KW-0812">Transmembrane</keyword>
<accession>A0ABD5WJA9</accession>
<keyword evidence="1" id="KW-0472">Membrane</keyword>
<feature type="transmembrane region" description="Helical" evidence="1">
    <location>
        <begin position="20"/>
        <end position="41"/>
    </location>
</feature>
<evidence type="ECO:0000313" key="2">
    <source>
        <dbReference type="EMBL" id="MFC7080636.1"/>
    </source>
</evidence>
<dbReference type="EMBL" id="JBHSZH010000005">
    <property type="protein sequence ID" value="MFC7080636.1"/>
    <property type="molecule type" value="Genomic_DNA"/>
</dbReference>
<keyword evidence="1" id="KW-1133">Transmembrane helix</keyword>
<evidence type="ECO:0000256" key="1">
    <source>
        <dbReference type="SAM" id="Phobius"/>
    </source>
</evidence>
<feature type="transmembrane region" description="Helical" evidence="1">
    <location>
        <begin position="53"/>
        <end position="70"/>
    </location>
</feature>
<feature type="transmembrane region" description="Helical" evidence="1">
    <location>
        <begin position="121"/>
        <end position="146"/>
    </location>
</feature>